<dbReference type="InterPro" id="IPR046042">
    <property type="entry name" value="DUF6000"/>
</dbReference>
<proteinExistence type="predicted"/>
<dbReference type="Proteomes" id="UP001165296">
    <property type="component" value="Unassembled WGS sequence"/>
</dbReference>
<comment type="caution">
    <text evidence="1">The sequence shown here is derived from an EMBL/GenBank/DDBJ whole genome shotgun (WGS) entry which is preliminary data.</text>
</comment>
<name>A0ABS8AVD2_9BACT</name>
<accession>A0ABS8AVD2</accession>
<sequence>MDQATEIALHIAGATVQHRNPFEQLEAFRNQDELSEEFIEKWVMEFYMPSINRLDDQTMEAFVTASKEITQEIIQQLLGDFDWRPRIVGAYFAAIKGYTDLTDIIGVHLLKSEVCYAGLGYALALATFGGDQSKEYLKMYLDFYLKQKDLWFDQNSVLAALHLISPDEASSYFNSWQEYISDKPYHDLSNNIEGMIKSVNIVKQIRQASN</sequence>
<dbReference type="EMBL" id="JAJADR010000006">
    <property type="protein sequence ID" value="MCB2410069.1"/>
    <property type="molecule type" value="Genomic_DNA"/>
</dbReference>
<dbReference type="Pfam" id="PF19463">
    <property type="entry name" value="DUF6000"/>
    <property type="match status" value="1"/>
</dbReference>
<evidence type="ECO:0000313" key="2">
    <source>
        <dbReference type="Proteomes" id="UP001165296"/>
    </source>
</evidence>
<keyword evidence="2" id="KW-1185">Reference proteome</keyword>
<reference evidence="1" key="1">
    <citation type="submission" date="2021-10" db="EMBL/GenBank/DDBJ databases">
        <authorList>
            <person name="Dean J.D."/>
            <person name="Kim M.K."/>
            <person name="Newey C.N."/>
            <person name="Stoker T.S."/>
            <person name="Thompson D.W."/>
            <person name="Grose J.H."/>
        </authorList>
    </citation>
    <scope>NUCLEOTIDE SEQUENCE</scope>
    <source>
        <strain evidence="1">BT178</strain>
    </source>
</reference>
<protein>
    <submittedName>
        <fullName evidence="1">DUF6000 family protein</fullName>
    </submittedName>
</protein>
<organism evidence="1 2">
    <name type="scientific">Hymenobacter lucidus</name>
    <dbReference type="NCBI Taxonomy" id="2880930"/>
    <lineage>
        <taxon>Bacteria</taxon>
        <taxon>Pseudomonadati</taxon>
        <taxon>Bacteroidota</taxon>
        <taxon>Cytophagia</taxon>
        <taxon>Cytophagales</taxon>
        <taxon>Hymenobacteraceae</taxon>
        <taxon>Hymenobacter</taxon>
    </lineage>
</organism>
<gene>
    <name evidence="1" type="ORF">LGH74_18915</name>
</gene>
<evidence type="ECO:0000313" key="1">
    <source>
        <dbReference type="EMBL" id="MCB2410069.1"/>
    </source>
</evidence>